<evidence type="ECO:0000313" key="4">
    <source>
        <dbReference type="Proteomes" id="UP001642502"/>
    </source>
</evidence>
<feature type="region of interest" description="Disordered" evidence="1">
    <location>
        <begin position="1"/>
        <end position="26"/>
    </location>
</feature>
<name>A0ABP0DPF6_9PEZI</name>
<evidence type="ECO:0000256" key="2">
    <source>
        <dbReference type="SAM" id="Phobius"/>
    </source>
</evidence>
<keyword evidence="2" id="KW-0812">Transmembrane</keyword>
<feature type="transmembrane region" description="Helical" evidence="2">
    <location>
        <begin position="74"/>
        <end position="98"/>
    </location>
</feature>
<organism evidence="3 4">
    <name type="scientific">Sporothrix epigloea</name>
    <dbReference type="NCBI Taxonomy" id="1892477"/>
    <lineage>
        <taxon>Eukaryota</taxon>
        <taxon>Fungi</taxon>
        <taxon>Dikarya</taxon>
        <taxon>Ascomycota</taxon>
        <taxon>Pezizomycotina</taxon>
        <taxon>Sordariomycetes</taxon>
        <taxon>Sordariomycetidae</taxon>
        <taxon>Ophiostomatales</taxon>
        <taxon>Ophiostomataceae</taxon>
        <taxon>Sporothrix</taxon>
    </lineage>
</organism>
<evidence type="ECO:0000313" key="3">
    <source>
        <dbReference type="EMBL" id="CAK7270067.1"/>
    </source>
</evidence>
<gene>
    <name evidence="3" type="ORF">SEPCBS119000_003899</name>
</gene>
<protein>
    <submittedName>
        <fullName evidence="3">Uncharacterized protein</fullName>
    </submittedName>
</protein>
<keyword evidence="4" id="KW-1185">Reference proteome</keyword>
<comment type="caution">
    <text evidence="3">The sequence shown here is derived from an EMBL/GenBank/DDBJ whole genome shotgun (WGS) entry which is preliminary data.</text>
</comment>
<dbReference type="Proteomes" id="UP001642502">
    <property type="component" value="Unassembled WGS sequence"/>
</dbReference>
<evidence type="ECO:0000256" key="1">
    <source>
        <dbReference type="SAM" id="MobiDB-lite"/>
    </source>
</evidence>
<keyword evidence="2" id="KW-0472">Membrane</keyword>
<accession>A0ABP0DPF6</accession>
<proteinExistence type="predicted"/>
<sequence>MAPPDQQQLPPRGVLSLQSRNKDGQAAVPVTAIDPKTIPRRHPNNPAAVLTHAWRPAVSPVSTHQLNAHVAASAVVPLALVRFFLLAIVVAPSAALLATEM</sequence>
<reference evidence="3 4" key="1">
    <citation type="submission" date="2024-01" db="EMBL/GenBank/DDBJ databases">
        <authorList>
            <person name="Allen C."/>
            <person name="Tagirdzhanova G."/>
        </authorList>
    </citation>
    <scope>NUCLEOTIDE SEQUENCE [LARGE SCALE GENOMIC DNA]</scope>
    <source>
        <strain evidence="3 4">CBS 119000</strain>
    </source>
</reference>
<dbReference type="EMBL" id="CAWUON010000054">
    <property type="protein sequence ID" value="CAK7270067.1"/>
    <property type="molecule type" value="Genomic_DNA"/>
</dbReference>
<keyword evidence="2" id="KW-1133">Transmembrane helix</keyword>